<reference evidence="2" key="1">
    <citation type="journal article" date="2021" name="IMA Fungus">
        <title>Genomic characterization of three marine fungi, including Emericellopsis atlantica sp. nov. with signatures of a generalist lifestyle and marine biomass degradation.</title>
        <authorList>
            <person name="Hagestad O.C."/>
            <person name="Hou L."/>
            <person name="Andersen J.H."/>
            <person name="Hansen E.H."/>
            <person name="Altermark B."/>
            <person name="Li C."/>
            <person name="Kuhnert E."/>
            <person name="Cox R.J."/>
            <person name="Crous P.W."/>
            <person name="Spatafora J.W."/>
            <person name="Lail K."/>
            <person name="Amirebrahimi M."/>
            <person name="Lipzen A."/>
            <person name="Pangilinan J."/>
            <person name="Andreopoulos W."/>
            <person name="Hayes R.D."/>
            <person name="Ng V."/>
            <person name="Grigoriev I.V."/>
            <person name="Jackson S.A."/>
            <person name="Sutton T.D.S."/>
            <person name="Dobson A.D.W."/>
            <person name="Rama T."/>
        </authorList>
    </citation>
    <scope>NUCLEOTIDE SEQUENCE</scope>
    <source>
        <strain evidence="2">TRa018bII</strain>
    </source>
</reference>
<feature type="chain" id="PRO_5040314522" evidence="1">
    <location>
        <begin position="18"/>
        <end position="177"/>
    </location>
</feature>
<proteinExistence type="predicted"/>
<dbReference type="Proteomes" id="UP000824998">
    <property type="component" value="Unassembled WGS sequence"/>
</dbReference>
<sequence length="177" mass="18304">MHFQLLATTSLFSVILAAIVNDVILHPRALPSINIYTARTLPYPTSTVRTSTVPTSTNATSTITSINASTLKTSTTSTTTSLTSTTYSTITCPKPTSALATTTGPNLPAPTLLDEIIIAAGCGIVCGLSAAALCCMLDPLTWAALAACVSIESKTFCPCVNCFPEAAKVAHAYGKCL</sequence>
<keyword evidence="3" id="KW-1185">Reference proteome</keyword>
<evidence type="ECO:0000313" key="3">
    <source>
        <dbReference type="Proteomes" id="UP000824998"/>
    </source>
</evidence>
<feature type="signal peptide" evidence="1">
    <location>
        <begin position="1"/>
        <end position="17"/>
    </location>
</feature>
<comment type="caution">
    <text evidence="2">The sequence shown here is derived from an EMBL/GenBank/DDBJ whole genome shotgun (WGS) entry which is preliminary data.</text>
</comment>
<evidence type="ECO:0000256" key="1">
    <source>
        <dbReference type="SAM" id="SignalP"/>
    </source>
</evidence>
<dbReference type="EMBL" id="MU251510">
    <property type="protein sequence ID" value="KAG9233206.1"/>
    <property type="molecule type" value="Genomic_DNA"/>
</dbReference>
<dbReference type="AlphaFoldDB" id="A0A9P8C5N4"/>
<protein>
    <submittedName>
        <fullName evidence="2">Uncharacterized protein</fullName>
    </submittedName>
</protein>
<gene>
    <name evidence="2" type="ORF">BJ875DRAFT_512718</name>
</gene>
<evidence type="ECO:0000313" key="2">
    <source>
        <dbReference type="EMBL" id="KAG9233206.1"/>
    </source>
</evidence>
<name>A0A9P8C5N4_9HELO</name>
<accession>A0A9P8C5N4</accession>
<organism evidence="2 3">
    <name type="scientific">Amylocarpus encephaloides</name>
    <dbReference type="NCBI Taxonomy" id="45428"/>
    <lineage>
        <taxon>Eukaryota</taxon>
        <taxon>Fungi</taxon>
        <taxon>Dikarya</taxon>
        <taxon>Ascomycota</taxon>
        <taxon>Pezizomycotina</taxon>
        <taxon>Leotiomycetes</taxon>
        <taxon>Helotiales</taxon>
        <taxon>Helotiales incertae sedis</taxon>
        <taxon>Amylocarpus</taxon>
    </lineage>
</organism>
<keyword evidence="1" id="KW-0732">Signal</keyword>